<organism evidence="2 3">
    <name type="scientific">Autumnicola lenta</name>
    <dbReference type="NCBI Taxonomy" id="3075593"/>
    <lineage>
        <taxon>Bacteria</taxon>
        <taxon>Pseudomonadati</taxon>
        <taxon>Bacteroidota</taxon>
        <taxon>Flavobacteriia</taxon>
        <taxon>Flavobacteriales</taxon>
        <taxon>Flavobacteriaceae</taxon>
        <taxon>Autumnicola</taxon>
    </lineage>
</organism>
<accession>A0ABU3CGP3</accession>
<name>A0ABU3CGP3_9FLAO</name>
<gene>
    <name evidence="2" type="ORF">RM545_02010</name>
</gene>
<feature type="coiled-coil region" evidence="1">
    <location>
        <begin position="43"/>
        <end position="74"/>
    </location>
</feature>
<evidence type="ECO:0008006" key="4">
    <source>
        <dbReference type="Google" id="ProtNLM"/>
    </source>
</evidence>
<evidence type="ECO:0000256" key="1">
    <source>
        <dbReference type="SAM" id="Coils"/>
    </source>
</evidence>
<dbReference type="RefSeq" id="WP_311493616.1">
    <property type="nucleotide sequence ID" value="NZ_JAVRHO010000002.1"/>
</dbReference>
<keyword evidence="1" id="KW-0175">Coiled coil</keyword>
<keyword evidence="3" id="KW-1185">Reference proteome</keyword>
<evidence type="ECO:0000313" key="3">
    <source>
        <dbReference type="Proteomes" id="UP001245285"/>
    </source>
</evidence>
<sequence length="157" mass="18665">MKLKKKILLIESLEELRSDNLINCHFYQNAYLSCNKIYIKNVFLRLCKQKETFNEELEKLIKELQQEVYILSNNNIPNFTSPKKIRNSSPAFKIAGKRNFYETFRRETRSYAKYLECLAKATDGKLREKLMSHRHKIHLTLKEMNIMGIKKYPIGSL</sequence>
<dbReference type="EMBL" id="JAVRHO010000002">
    <property type="protein sequence ID" value="MDT0645451.1"/>
    <property type="molecule type" value="Genomic_DNA"/>
</dbReference>
<evidence type="ECO:0000313" key="2">
    <source>
        <dbReference type="EMBL" id="MDT0645451.1"/>
    </source>
</evidence>
<dbReference type="Proteomes" id="UP001245285">
    <property type="component" value="Unassembled WGS sequence"/>
</dbReference>
<comment type="caution">
    <text evidence="2">The sequence shown here is derived from an EMBL/GenBank/DDBJ whole genome shotgun (WGS) entry which is preliminary data.</text>
</comment>
<reference evidence="2 3" key="1">
    <citation type="submission" date="2023-09" db="EMBL/GenBank/DDBJ databases">
        <authorList>
            <person name="Rey-Velasco X."/>
        </authorList>
    </citation>
    <scope>NUCLEOTIDE SEQUENCE [LARGE SCALE GENOMIC DNA]</scope>
    <source>
        <strain evidence="2 3">F260</strain>
    </source>
</reference>
<proteinExistence type="predicted"/>
<protein>
    <recommendedName>
        <fullName evidence="4">DUF2383 domain-containing protein</fullName>
    </recommendedName>
</protein>